<accession>A0A5Q0UFY7</accession>
<dbReference type="EMBL" id="CP040089">
    <property type="protein sequence ID" value="QGA80120.1"/>
    <property type="molecule type" value="Genomic_DNA"/>
</dbReference>
<name>A0A5Q0UFY7_9ARCH</name>
<keyword evidence="3" id="KW-1185">Reference proteome</keyword>
<feature type="compositionally biased region" description="Basic and acidic residues" evidence="1">
    <location>
        <begin position="306"/>
        <end position="324"/>
    </location>
</feature>
<feature type="region of interest" description="Disordered" evidence="1">
    <location>
        <begin position="164"/>
        <end position="421"/>
    </location>
</feature>
<feature type="compositionally biased region" description="Acidic residues" evidence="1">
    <location>
        <begin position="226"/>
        <end position="239"/>
    </location>
</feature>
<proteinExistence type="predicted"/>
<feature type="compositionally biased region" description="Basic and acidic residues" evidence="1">
    <location>
        <begin position="164"/>
        <end position="174"/>
    </location>
</feature>
<dbReference type="KEGG" id="ncon:LC1Nh_0216"/>
<reference evidence="3" key="1">
    <citation type="submission" date="2019-05" db="EMBL/GenBank/DDBJ databases">
        <title>Candidatus Nanohalobium constans, a novel model system to study the DPANN nano-sized archaea: genomic and physiological characterization of a nanoarchaeon co-cultured with its chitinotrophic host.</title>
        <authorList>
            <person name="La Cono V."/>
            <person name="Arcadi E."/>
            <person name="Crisafi F."/>
            <person name="Denaro R."/>
            <person name="La Spada G."/>
            <person name="Messina E."/>
            <person name="Smedile F."/>
            <person name="Toshchakov S.V."/>
            <person name="Shevchenko M.A."/>
            <person name="Golyshin P.N."/>
            <person name="Golyshina O.V."/>
            <person name="Ferrer M."/>
            <person name="Rohde M."/>
            <person name="Mushegian A."/>
            <person name="Sorokin D.Y."/>
            <person name="Giuliano L."/>
            <person name="Yakimov M.M."/>
        </authorList>
    </citation>
    <scope>NUCLEOTIDE SEQUENCE [LARGE SCALE GENOMIC DNA]</scope>
    <source>
        <strain evidence="3">LC1Nh</strain>
    </source>
</reference>
<dbReference type="Proteomes" id="UP000377803">
    <property type="component" value="Chromosome"/>
</dbReference>
<organism evidence="2 3">
    <name type="scientific">Candidatus Nanohalobium constans</name>
    <dbReference type="NCBI Taxonomy" id="2565781"/>
    <lineage>
        <taxon>Archaea</taxon>
        <taxon>Candidatus Nanohalarchaeota</taxon>
        <taxon>Candidatus Nanohalobia</taxon>
        <taxon>Candidatus Nanohalobiales</taxon>
        <taxon>Candidatus Nanohalobiaceae</taxon>
        <taxon>Candidatus Nanohalobium</taxon>
    </lineage>
</organism>
<feature type="compositionally biased region" description="Basic and acidic residues" evidence="1">
    <location>
        <begin position="387"/>
        <end position="410"/>
    </location>
</feature>
<protein>
    <submittedName>
        <fullName evidence="2">Uncharacterized protein</fullName>
    </submittedName>
</protein>
<evidence type="ECO:0000313" key="2">
    <source>
        <dbReference type="EMBL" id="QGA80120.1"/>
    </source>
</evidence>
<gene>
    <name evidence="2" type="ORF">LC1Nh_0216</name>
</gene>
<evidence type="ECO:0000313" key="3">
    <source>
        <dbReference type="Proteomes" id="UP000377803"/>
    </source>
</evidence>
<feature type="compositionally biased region" description="Acidic residues" evidence="1">
    <location>
        <begin position="287"/>
        <end position="305"/>
    </location>
</feature>
<dbReference type="GeneID" id="42364597"/>
<dbReference type="AlphaFoldDB" id="A0A5Q0UFY7"/>
<feature type="compositionally biased region" description="Acidic residues" evidence="1">
    <location>
        <begin position="353"/>
        <end position="369"/>
    </location>
</feature>
<feature type="compositionally biased region" description="Basic and acidic residues" evidence="1">
    <location>
        <begin position="181"/>
        <end position="195"/>
    </location>
</feature>
<feature type="compositionally biased region" description="Acidic residues" evidence="1">
    <location>
        <begin position="196"/>
        <end position="217"/>
    </location>
</feature>
<evidence type="ECO:0000256" key="1">
    <source>
        <dbReference type="SAM" id="MobiDB-lite"/>
    </source>
</evidence>
<feature type="compositionally biased region" description="Basic and acidic residues" evidence="1">
    <location>
        <begin position="254"/>
        <end position="268"/>
    </location>
</feature>
<sequence>MTSLDNLSIGKISELTTSDSEYFREEVKSIDLTVQDLKALKEAELSGKNREELINFLDDQLNAENVGNYLNLAERDMGQVENLISEIERVEDIEHLDEEKIEIDQDNLIDLIGGTVDEMKEFVKENPLTSEQLENVLDAEERIKDRKTAKQFLKRQIKKREVGEDVKKARKDVESLENDLEEIRKDETDVSKTEDDKEDDRDDENSEVSVEESEEDKETGNRSQDEDREESEDSLEQENEGEKNGEENSEPEEEPRNESGEDSKPGDENKDEDEDSKFERKKRISEDLELDMSDEELEDFSLEQLEEIKSEKEHRESLIERLEENGMDEEDLREASTSDLEKLANSLESKDESQEEHEEMREEAEEDLEMLMGAVRGEEESSEEKEGESAKEKLEDLKENLRDKLKHSSNEEESSSKGLSVEKLEEILDEYRELGDEEASVKTAHIMKGFLEQKLGIERELTYKELAGEMPTDEGEEIEKLAEFFVKMHREQYTGRLQVNNPEEIIDTCIAVAESLS</sequence>
<feature type="compositionally biased region" description="Basic and acidic residues" evidence="1">
    <location>
        <begin position="333"/>
        <end position="352"/>
    </location>
</feature>
<dbReference type="RefSeq" id="WP_153549858.1">
    <property type="nucleotide sequence ID" value="NZ_CP040089.1"/>
</dbReference>